<dbReference type="Proteomes" id="UP001224775">
    <property type="component" value="Unassembled WGS sequence"/>
</dbReference>
<dbReference type="InterPro" id="IPR011990">
    <property type="entry name" value="TPR-like_helical_dom_sf"/>
</dbReference>
<protein>
    <submittedName>
        <fullName evidence="1">Uncharacterized protein</fullName>
    </submittedName>
</protein>
<evidence type="ECO:0000313" key="1">
    <source>
        <dbReference type="EMBL" id="KAK1741123.1"/>
    </source>
</evidence>
<reference evidence="1" key="1">
    <citation type="submission" date="2023-06" db="EMBL/GenBank/DDBJ databases">
        <title>Survivors Of The Sea: Transcriptome response of Skeletonema marinoi to long-term dormancy.</title>
        <authorList>
            <person name="Pinder M.I.M."/>
            <person name="Kourtchenko O."/>
            <person name="Robertson E.K."/>
            <person name="Larsson T."/>
            <person name="Maumus F."/>
            <person name="Osuna-Cruz C.M."/>
            <person name="Vancaester E."/>
            <person name="Stenow R."/>
            <person name="Vandepoele K."/>
            <person name="Ploug H."/>
            <person name="Bruchert V."/>
            <person name="Godhe A."/>
            <person name="Topel M."/>
        </authorList>
    </citation>
    <scope>NUCLEOTIDE SEQUENCE</scope>
    <source>
        <strain evidence="1">R05AC</strain>
    </source>
</reference>
<name>A0AAD8Y8F4_9STRA</name>
<gene>
    <name evidence="1" type="ORF">QTG54_008375</name>
</gene>
<accession>A0AAD8Y8F4</accession>
<evidence type="ECO:0000313" key="2">
    <source>
        <dbReference type="Proteomes" id="UP001224775"/>
    </source>
</evidence>
<organism evidence="1 2">
    <name type="scientific">Skeletonema marinoi</name>
    <dbReference type="NCBI Taxonomy" id="267567"/>
    <lineage>
        <taxon>Eukaryota</taxon>
        <taxon>Sar</taxon>
        <taxon>Stramenopiles</taxon>
        <taxon>Ochrophyta</taxon>
        <taxon>Bacillariophyta</taxon>
        <taxon>Coscinodiscophyceae</taxon>
        <taxon>Thalassiosirophycidae</taxon>
        <taxon>Thalassiosirales</taxon>
        <taxon>Skeletonemataceae</taxon>
        <taxon>Skeletonema</taxon>
        <taxon>Skeletonema marinoi-dohrnii complex</taxon>
    </lineage>
</organism>
<dbReference type="SUPFAM" id="SSF48452">
    <property type="entry name" value="TPR-like"/>
    <property type="match status" value="1"/>
</dbReference>
<keyword evidence="2" id="KW-1185">Reference proteome</keyword>
<proteinExistence type="predicted"/>
<dbReference type="AlphaFoldDB" id="A0AAD8Y8F4"/>
<comment type="caution">
    <text evidence="1">The sequence shown here is derived from an EMBL/GenBank/DDBJ whole genome shotgun (WGS) entry which is preliminary data.</text>
</comment>
<dbReference type="EMBL" id="JATAAI010000014">
    <property type="protein sequence ID" value="KAK1741123.1"/>
    <property type="molecule type" value="Genomic_DNA"/>
</dbReference>
<sequence length="482" mass="52580">MRFFAGSNHLSSSPSYPSTAAGLDGYSSSGSSLLAWTAISLSQRRLRCATRSSSAVRNSRPSFVLNAVAHPDYDNSATVATTSIQSTTSSSSSPLLSDWNPLEKDIHNWLTSSSNILLSDATRPPSNEEIKTLQKAFALFYGSDRNVEEAVNLLTKSIESWEATNQGGDETAGLYRVRGDAYMELTQPKLAAGDYSKSIELLDGPDGNKADPEEKPASRLGHGRAIRSLGMAATKDQAKSASLDYSVYFSLVSRLDDDNDKEAGAMFSEAIIDGIQRNPYAAWEWGMVNRVAGDYDAAAEVHRLAAKAFEEIGDKPRAVISAMDQGIDLAAGLGESNDSKDNGVKLTMAKKILEDAITSDINVEGRDVELLQRVVAKEGEARIALSGVLWNSKEKAGAEAPFGEACSRLDDLNRDYREREQERIKKGRMPPPKVKRLGFSIDDIVGADEASCSRFRNEKFIQEKLVWPEGLQMKVSKFLTLK</sequence>
<dbReference type="Gene3D" id="1.25.40.10">
    <property type="entry name" value="Tetratricopeptide repeat domain"/>
    <property type="match status" value="1"/>
</dbReference>